<name>A0AAE0X8A9_9PEZI</name>
<proteinExistence type="predicted"/>
<sequence>MLEGPFFPVVSLLCYKMLLAQSHGYGFERVNICSRSFQFNSCDHPHADGCVTRLRAEPVRRHGDKIKSPRSPSCFQCVLIDKLDYRVRNALHGTKNYLGHSLTDHHIHGRCVFFLIITQVEPGADCTTLLESNMAPAGHSPLCA</sequence>
<evidence type="ECO:0000313" key="1">
    <source>
        <dbReference type="EMBL" id="KAK3687701.1"/>
    </source>
</evidence>
<organism evidence="1 2">
    <name type="scientific">Podospora appendiculata</name>
    <dbReference type="NCBI Taxonomy" id="314037"/>
    <lineage>
        <taxon>Eukaryota</taxon>
        <taxon>Fungi</taxon>
        <taxon>Dikarya</taxon>
        <taxon>Ascomycota</taxon>
        <taxon>Pezizomycotina</taxon>
        <taxon>Sordariomycetes</taxon>
        <taxon>Sordariomycetidae</taxon>
        <taxon>Sordariales</taxon>
        <taxon>Podosporaceae</taxon>
        <taxon>Podospora</taxon>
    </lineage>
</organism>
<dbReference type="EMBL" id="JAULSO010000002">
    <property type="protein sequence ID" value="KAK3687701.1"/>
    <property type="molecule type" value="Genomic_DNA"/>
</dbReference>
<evidence type="ECO:0000313" key="2">
    <source>
        <dbReference type="Proteomes" id="UP001270362"/>
    </source>
</evidence>
<accession>A0AAE0X8A9</accession>
<dbReference type="Proteomes" id="UP001270362">
    <property type="component" value="Unassembled WGS sequence"/>
</dbReference>
<gene>
    <name evidence="1" type="ORF">B0T22DRAFT_136706</name>
</gene>
<reference evidence="1" key="2">
    <citation type="submission" date="2023-06" db="EMBL/GenBank/DDBJ databases">
        <authorList>
            <consortium name="Lawrence Berkeley National Laboratory"/>
            <person name="Haridas S."/>
            <person name="Hensen N."/>
            <person name="Bonometti L."/>
            <person name="Westerberg I."/>
            <person name="Brannstrom I.O."/>
            <person name="Guillou S."/>
            <person name="Cros-Aarteil S."/>
            <person name="Calhoun S."/>
            <person name="Kuo A."/>
            <person name="Mondo S."/>
            <person name="Pangilinan J."/>
            <person name="Riley R."/>
            <person name="Labutti K."/>
            <person name="Andreopoulos B."/>
            <person name="Lipzen A."/>
            <person name="Chen C."/>
            <person name="Yanf M."/>
            <person name="Daum C."/>
            <person name="Ng V."/>
            <person name="Clum A."/>
            <person name="Steindorff A."/>
            <person name="Ohm R."/>
            <person name="Martin F."/>
            <person name="Silar P."/>
            <person name="Natvig D."/>
            <person name="Lalanne C."/>
            <person name="Gautier V."/>
            <person name="Ament-Velasquez S.L."/>
            <person name="Kruys A."/>
            <person name="Hutchinson M.I."/>
            <person name="Powell A.J."/>
            <person name="Barry K."/>
            <person name="Miller A.N."/>
            <person name="Grigoriev I.V."/>
            <person name="Debuchy R."/>
            <person name="Gladieux P."/>
            <person name="Thoren M.H."/>
            <person name="Johannesson H."/>
        </authorList>
    </citation>
    <scope>NUCLEOTIDE SEQUENCE</scope>
    <source>
        <strain evidence="1">CBS 314.62</strain>
    </source>
</reference>
<keyword evidence="2" id="KW-1185">Reference proteome</keyword>
<comment type="caution">
    <text evidence="1">The sequence shown here is derived from an EMBL/GenBank/DDBJ whole genome shotgun (WGS) entry which is preliminary data.</text>
</comment>
<dbReference type="AlphaFoldDB" id="A0AAE0X8A9"/>
<protein>
    <submittedName>
        <fullName evidence="1">Uncharacterized protein</fullName>
    </submittedName>
</protein>
<reference evidence="1" key="1">
    <citation type="journal article" date="2023" name="Mol. Phylogenet. Evol.">
        <title>Genome-scale phylogeny and comparative genomics of the fungal order Sordariales.</title>
        <authorList>
            <person name="Hensen N."/>
            <person name="Bonometti L."/>
            <person name="Westerberg I."/>
            <person name="Brannstrom I.O."/>
            <person name="Guillou S."/>
            <person name="Cros-Aarteil S."/>
            <person name="Calhoun S."/>
            <person name="Haridas S."/>
            <person name="Kuo A."/>
            <person name="Mondo S."/>
            <person name="Pangilinan J."/>
            <person name="Riley R."/>
            <person name="LaButti K."/>
            <person name="Andreopoulos B."/>
            <person name="Lipzen A."/>
            <person name="Chen C."/>
            <person name="Yan M."/>
            <person name="Daum C."/>
            <person name="Ng V."/>
            <person name="Clum A."/>
            <person name="Steindorff A."/>
            <person name="Ohm R.A."/>
            <person name="Martin F."/>
            <person name="Silar P."/>
            <person name="Natvig D.O."/>
            <person name="Lalanne C."/>
            <person name="Gautier V."/>
            <person name="Ament-Velasquez S.L."/>
            <person name="Kruys A."/>
            <person name="Hutchinson M.I."/>
            <person name="Powell A.J."/>
            <person name="Barry K."/>
            <person name="Miller A.N."/>
            <person name="Grigoriev I.V."/>
            <person name="Debuchy R."/>
            <person name="Gladieux P."/>
            <person name="Hiltunen Thoren M."/>
            <person name="Johannesson H."/>
        </authorList>
    </citation>
    <scope>NUCLEOTIDE SEQUENCE</scope>
    <source>
        <strain evidence="1">CBS 314.62</strain>
    </source>
</reference>